<dbReference type="RefSeq" id="WP_185000110.1">
    <property type="nucleotide sequence ID" value="NZ_BAAAUI010000011.1"/>
</dbReference>
<dbReference type="Proteomes" id="UP000533598">
    <property type="component" value="Unassembled WGS sequence"/>
</dbReference>
<proteinExistence type="predicted"/>
<evidence type="ECO:0000313" key="1">
    <source>
        <dbReference type="EMBL" id="MBB4674074.1"/>
    </source>
</evidence>
<gene>
    <name evidence="1" type="ORF">HNR67_000192</name>
</gene>
<evidence type="ECO:0000313" key="2">
    <source>
        <dbReference type="Proteomes" id="UP000533598"/>
    </source>
</evidence>
<sequence>MRIEIELDSAEVAAGLVIRIGRERTGQQAAAQVLVEDQDAGAAPVSLAVAEAEAVDAGAAPRQD</sequence>
<dbReference type="EMBL" id="JACHMH010000001">
    <property type="protein sequence ID" value="MBB4674074.1"/>
    <property type="molecule type" value="Genomic_DNA"/>
</dbReference>
<dbReference type="AlphaFoldDB" id="A0A7W7C6F8"/>
<protein>
    <submittedName>
        <fullName evidence="1">Uncharacterized protein</fullName>
    </submittedName>
</protein>
<organism evidence="1 2">
    <name type="scientific">Crossiella cryophila</name>
    <dbReference type="NCBI Taxonomy" id="43355"/>
    <lineage>
        <taxon>Bacteria</taxon>
        <taxon>Bacillati</taxon>
        <taxon>Actinomycetota</taxon>
        <taxon>Actinomycetes</taxon>
        <taxon>Pseudonocardiales</taxon>
        <taxon>Pseudonocardiaceae</taxon>
        <taxon>Crossiella</taxon>
    </lineage>
</organism>
<reference evidence="1 2" key="1">
    <citation type="submission" date="2020-08" db="EMBL/GenBank/DDBJ databases">
        <title>Sequencing the genomes of 1000 actinobacteria strains.</title>
        <authorList>
            <person name="Klenk H.-P."/>
        </authorList>
    </citation>
    <scope>NUCLEOTIDE SEQUENCE [LARGE SCALE GENOMIC DNA]</scope>
    <source>
        <strain evidence="1 2">DSM 44230</strain>
    </source>
</reference>
<comment type="caution">
    <text evidence="1">The sequence shown here is derived from an EMBL/GenBank/DDBJ whole genome shotgun (WGS) entry which is preliminary data.</text>
</comment>
<keyword evidence="2" id="KW-1185">Reference proteome</keyword>
<accession>A0A7W7C6F8</accession>
<name>A0A7W7C6F8_9PSEU</name>